<sequence length="146" mass="16954">KAAKNNNINAMMKLSYCYLNGIGIEKNTNEAYKWFLKSINYSEKNHQYIHYLIVILNNEYILFLKNTSYQWYLNISFIVIVAIAIAVGYFLDMIRKSNLIDNVSKNDNISKIISPFLSGISIIVPIITSYLNKFSKKEIEKNIQLL</sequence>
<reference evidence="2" key="1">
    <citation type="submission" date="2021-06" db="EMBL/GenBank/DDBJ databases">
        <authorList>
            <person name="Kallberg Y."/>
            <person name="Tangrot J."/>
            <person name="Rosling A."/>
        </authorList>
    </citation>
    <scope>NUCLEOTIDE SEQUENCE</scope>
    <source>
        <strain evidence="2">FL966</strain>
    </source>
</reference>
<dbReference type="InterPro" id="IPR006597">
    <property type="entry name" value="Sel1-like"/>
</dbReference>
<feature type="non-terminal residue" evidence="2">
    <location>
        <position position="1"/>
    </location>
</feature>
<organism evidence="2 3">
    <name type="scientific">Cetraspora pellucida</name>
    <dbReference type="NCBI Taxonomy" id="1433469"/>
    <lineage>
        <taxon>Eukaryota</taxon>
        <taxon>Fungi</taxon>
        <taxon>Fungi incertae sedis</taxon>
        <taxon>Mucoromycota</taxon>
        <taxon>Glomeromycotina</taxon>
        <taxon>Glomeromycetes</taxon>
        <taxon>Diversisporales</taxon>
        <taxon>Gigasporaceae</taxon>
        <taxon>Cetraspora</taxon>
    </lineage>
</organism>
<dbReference type="Proteomes" id="UP000789759">
    <property type="component" value="Unassembled WGS sequence"/>
</dbReference>
<keyword evidence="3" id="KW-1185">Reference proteome</keyword>
<protein>
    <submittedName>
        <fullName evidence="2">7899_t:CDS:1</fullName>
    </submittedName>
</protein>
<gene>
    <name evidence="2" type="ORF">CPELLU_LOCUS19295</name>
</gene>
<accession>A0A9N9K8E9</accession>
<evidence type="ECO:0000313" key="3">
    <source>
        <dbReference type="Proteomes" id="UP000789759"/>
    </source>
</evidence>
<evidence type="ECO:0000313" key="2">
    <source>
        <dbReference type="EMBL" id="CAG8817014.1"/>
    </source>
</evidence>
<dbReference type="EMBL" id="CAJVQA010044988">
    <property type="protein sequence ID" value="CAG8817014.1"/>
    <property type="molecule type" value="Genomic_DNA"/>
</dbReference>
<dbReference type="InterPro" id="IPR011990">
    <property type="entry name" value="TPR-like_helical_dom_sf"/>
</dbReference>
<feature type="transmembrane region" description="Helical" evidence="1">
    <location>
        <begin position="71"/>
        <end position="92"/>
    </location>
</feature>
<proteinExistence type="predicted"/>
<name>A0A9N9K8E9_9GLOM</name>
<dbReference type="SMART" id="SM00671">
    <property type="entry name" value="SEL1"/>
    <property type="match status" value="1"/>
</dbReference>
<dbReference type="SUPFAM" id="SSF81901">
    <property type="entry name" value="HCP-like"/>
    <property type="match status" value="1"/>
</dbReference>
<keyword evidence="1" id="KW-0812">Transmembrane</keyword>
<keyword evidence="1" id="KW-1133">Transmembrane helix</keyword>
<feature type="transmembrane region" description="Helical" evidence="1">
    <location>
        <begin position="112"/>
        <end position="131"/>
    </location>
</feature>
<dbReference type="AlphaFoldDB" id="A0A9N9K8E9"/>
<comment type="caution">
    <text evidence="2">The sequence shown here is derived from an EMBL/GenBank/DDBJ whole genome shotgun (WGS) entry which is preliminary data.</text>
</comment>
<dbReference type="Gene3D" id="1.25.40.10">
    <property type="entry name" value="Tetratricopeptide repeat domain"/>
    <property type="match status" value="1"/>
</dbReference>
<evidence type="ECO:0000256" key="1">
    <source>
        <dbReference type="SAM" id="Phobius"/>
    </source>
</evidence>
<dbReference type="Pfam" id="PF08238">
    <property type="entry name" value="Sel1"/>
    <property type="match status" value="1"/>
</dbReference>
<keyword evidence="1" id="KW-0472">Membrane</keyword>